<evidence type="ECO:0000313" key="1">
    <source>
        <dbReference type="EMBL" id="KAK6347536.1"/>
    </source>
</evidence>
<proteinExistence type="predicted"/>
<name>A0AAN8N1C3_9PEZI</name>
<evidence type="ECO:0000313" key="2">
    <source>
        <dbReference type="Proteomes" id="UP001313282"/>
    </source>
</evidence>
<sequence length="188" mass="21512">MLEYCDAIFRWLEYQAETKRHPTNYPAVDEKNVHYLLTRLYMLCLIAPRPGKELLSSKYILNILAASESMAGGSKPQPIYDRGRKLSNLYNLKLLSSPLFDVVWSGLVRIQEMRTRGYITRCSAHGGLWVYENSSVGTLVMTSADPIILGTRKQTARDRIFSREHCATQNSPVVTFRTTYYAQIAPKR</sequence>
<dbReference type="Proteomes" id="UP001313282">
    <property type="component" value="Unassembled WGS sequence"/>
</dbReference>
<comment type="caution">
    <text evidence="1">The sequence shown here is derived from an EMBL/GenBank/DDBJ whole genome shotgun (WGS) entry which is preliminary data.</text>
</comment>
<keyword evidence="2" id="KW-1185">Reference proteome</keyword>
<accession>A0AAN8N1C3</accession>
<dbReference type="AlphaFoldDB" id="A0AAN8N1C3"/>
<organism evidence="1 2">
    <name type="scientific">Orbilia javanica</name>
    <dbReference type="NCBI Taxonomy" id="47235"/>
    <lineage>
        <taxon>Eukaryota</taxon>
        <taxon>Fungi</taxon>
        <taxon>Dikarya</taxon>
        <taxon>Ascomycota</taxon>
        <taxon>Pezizomycotina</taxon>
        <taxon>Orbiliomycetes</taxon>
        <taxon>Orbiliales</taxon>
        <taxon>Orbiliaceae</taxon>
        <taxon>Orbilia</taxon>
    </lineage>
</organism>
<protein>
    <submittedName>
        <fullName evidence="1">Uncharacterized protein</fullName>
    </submittedName>
</protein>
<dbReference type="EMBL" id="JAVHNR010000003">
    <property type="protein sequence ID" value="KAK6347536.1"/>
    <property type="molecule type" value="Genomic_DNA"/>
</dbReference>
<reference evidence="1 2" key="1">
    <citation type="submission" date="2019-10" db="EMBL/GenBank/DDBJ databases">
        <authorList>
            <person name="Palmer J.M."/>
        </authorList>
    </citation>
    <scope>NUCLEOTIDE SEQUENCE [LARGE SCALE GENOMIC DNA]</scope>
    <source>
        <strain evidence="1 2">TWF718</strain>
    </source>
</reference>
<gene>
    <name evidence="1" type="ORF">TWF718_005376</name>
</gene>